<evidence type="ECO:0000313" key="7">
    <source>
        <dbReference type="Proteomes" id="UP000183447"/>
    </source>
</evidence>
<dbReference type="InterPro" id="IPR036390">
    <property type="entry name" value="WH_DNA-bd_sf"/>
</dbReference>
<sequence length="237" mass="26360">MARDGMGAMEMASQVQRETTLRDGPGRDLGLEAYSKLKDAIEDGIIVPGTRVTETDLSERFEMSRTPIREAIYRLESEGLLSHEPRRGLVVTQPDHQMIVELYTMREALEGTAARLAAQHASEAELITLAEINGLEPTLFEEPRALSRLNRRFHSMIYMSAHNRYLLKSLENMASTIALLPTMLDLPGRPAEAHAEHRTVLEAIVSRDAGDAEAAARDHIRSAGRRRVDLLSQAVHG</sequence>
<dbReference type="SMART" id="SM00895">
    <property type="entry name" value="FCD"/>
    <property type="match status" value="1"/>
</dbReference>
<name>A0A1K2I134_9HYPH</name>
<evidence type="ECO:0000256" key="3">
    <source>
        <dbReference type="ARBA" id="ARBA00023163"/>
    </source>
</evidence>
<dbReference type="AlphaFoldDB" id="A0A1K2I134"/>
<dbReference type="PANTHER" id="PTHR43537:SF49">
    <property type="entry name" value="TRANSCRIPTIONAL REGULATORY PROTEIN"/>
    <property type="match status" value="1"/>
</dbReference>
<proteinExistence type="predicted"/>
<evidence type="ECO:0000256" key="4">
    <source>
        <dbReference type="SAM" id="MobiDB-lite"/>
    </source>
</evidence>
<dbReference type="GO" id="GO:0003700">
    <property type="term" value="F:DNA-binding transcription factor activity"/>
    <property type="evidence" value="ECO:0007669"/>
    <property type="project" value="InterPro"/>
</dbReference>
<evidence type="ECO:0000256" key="1">
    <source>
        <dbReference type="ARBA" id="ARBA00023015"/>
    </source>
</evidence>
<dbReference type="InterPro" id="IPR011711">
    <property type="entry name" value="GntR_C"/>
</dbReference>
<dbReference type="InterPro" id="IPR008920">
    <property type="entry name" value="TF_FadR/GntR_C"/>
</dbReference>
<dbReference type="PANTHER" id="PTHR43537">
    <property type="entry name" value="TRANSCRIPTIONAL REGULATOR, GNTR FAMILY"/>
    <property type="match status" value="1"/>
</dbReference>
<keyword evidence="1" id="KW-0805">Transcription regulation</keyword>
<dbReference type="CDD" id="cd07377">
    <property type="entry name" value="WHTH_GntR"/>
    <property type="match status" value="1"/>
</dbReference>
<dbReference type="EMBL" id="FPKU01000003">
    <property type="protein sequence ID" value="SFZ86040.1"/>
    <property type="molecule type" value="Genomic_DNA"/>
</dbReference>
<reference evidence="6 7" key="1">
    <citation type="submission" date="2016-11" db="EMBL/GenBank/DDBJ databases">
        <authorList>
            <person name="Jaros S."/>
            <person name="Januszkiewicz K."/>
            <person name="Wedrychowicz H."/>
        </authorList>
    </citation>
    <scope>NUCLEOTIDE SEQUENCE [LARGE SCALE GENOMIC DNA]</scope>
    <source>
        <strain evidence="6 7">ATCC 23634</strain>
    </source>
</reference>
<dbReference type="GO" id="GO:0003677">
    <property type="term" value="F:DNA binding"/>
    <property type="evidence" value="ECO:0007669"/>
    <property type="project" value="UniProtKB-KW"/>
</dbReference>
<evidence type="ECO:0000259" key="5">
    <source>
        <dbReference type="PROSITE" id="PS50949"/>
    </source>
</evidence>
<dbReference type="SUPFAM" id="SSF48008">
    <property type="entry name" value="GntR ligand-binding domain-like"/>
    <property type="match status" value="1"/>
</dbReference>
<dbReference type="Gene3D" id="1.20.120.530">
    <property type="entry name" value="GntR ligand-binding domain-like"/>
    <property type="match status" value="1"/>
</dbReference>
<dbReference type="InterPro" id="IPR000524">
    <property type="entry name" value="Tscrpt_reg_HTH_GntR"/>
</dbReference>
<keyword evidence="7" id="KW-1185">Reference proteome</keyword>
<dbReference type="STRING" id="665118.SAMN02983003_3214"/>
<accession>A0A1K2I134</accession>
<keyword evidence="3" id="KW-0804">Transcription</keyword>
<feature type="region of interest" description="Disordered" evidence="4">
    <location>
        <begin position="1"/>
        <end position="27"/>
    </location>
</feature>
<dbReference type="InterPro" id="IPR036388">
    <property type="entry name" value="WH-like_DNA-bd_sf"/>
</dbReference>
<feature type="domain" description="HTH gntR-type" evidence="5">
    <location>
        <begin position="27"/>
        <end position="94"/>
    </location>
</feature>
<dbReference type="SUPFAM" id="SSF46785">
    <property type="entry name" value="Winged helix' DNA-binding domain"/>
    <property type="match status" value="1"/>
</dbReference>
<dbReference type="Pfam" id="PF07729">
    <property type="entry name" value="FCD"/>
    <property type="match status" value="1"/>
</dbReference>
<evidence type="ECO:0000256" key="2">
    <source>
        <dbReference type="ARBA" id="ARBA00023125"/>
    </source>
</evidence>
<dbReference type="Pfam" id="PF00392">
    <property type="entry name" value="GntR"/>
    <property type="match status" value="1"/>
</dbReference>
<protein>
    <submittedName>
        <fullName evidence="6">Transcriptional regulator, GntR family</fullName>
    </submittedName>
</protein>
<dbReference type="Gene3D" id="1.10.10.10">
    <property type="entry name" value="Winged helix-like DNA-binding domain superfamily/Winged helix DNA-binding domain"/>
    <property type="match status" value="1"/>
</dbReference>
<dbReference type="PRINTS" id="PR00035">
    <property type="entry name" value="HTHGNTR"/>
</dbReference>
<evidence type="ECO:0000313" key="6">
    <source>
        <dbReference type="EMBL" id="SFZ86040.1"/>
    </source>
</evidence>
<keyword evidence="2" id="KW-0238">DNA-binding</keyword>
<dbReference type="Proteomes" id="UP000183447">
    <property type="component" value="Unassembled WGS sequence"/>
</dbReference>
<dbReference type="SMART" id="SM00345">
    <property type="entry name" value="HTH_GNTR"/>
    <property type="match status" value="1"/>
</dbReference>
<organism evidence="6 7">
    <name type="scientific">Devosia enhydra</name>
    <dbReference type="NCBI Taxonomy" id="665118"/>
    <lineage>
        <taxon>Bacteria</taxon>
        <taxon>Pseudomonadati</taxon>
        <taxon>Pseudomonadota</taxon>
        <taxon>Alphaproteobacteria</taxon>
        <taxon>Hyphomicrobiales</taxon>
        <taxon>Devosiaceae</taxon>
        <taxon>Devosia</taxon>
    </lineage>
</organism>
<dbReference type="PROSITE" id="PS50949">
    <property type="entry name" value="HTH_GNTR"/>
    <property type="match status" value="1"/>
</dbReference>
<gene>
    <name evidence="6" type="ORF">SAMN02983003_3214</name>
</gene>